<dbReference type="RefSeq" id="XP_056515179.1">
    <property type="nucleotide sequence ID" value="XM_056651912.1"/>
</dbReference>
<dbReference type="InterPro" id="IPR027796">
    <property type="entry name" value="OTT_1508_deam-like"/>
</dbReference>
<accession>A0A9W9G3W5</accession>
<comment type="caution">
    <text evidence="1">The sequence shown here is derived from an EMBL/GenBank/DDBJ whole genome shotgun (WGS) entry which is preliminary data.</text>
</comment>
<evidence type="ECO:0000313" key="2">
    <source>
        <dbReference type="Proteomes" id="UP001141434"/>
    </source>
</evidence>
<protein>
    <submittedName>
        <fullName evidence="1">Uncharacterized protein</fullName>
    </submittedName>
</protein>
<gene>
    <name evidence="1" type="ORF">NUU61_001330</name>
</gene>
<name>A0A9W9G3W5_9EURO</name>
<proteinExistence type="predicted"/>
<evidence type="ECO:0000313" key="1">
    <source>
        <dbReference type="EMBL" id="KAJ5111700.1"/>
    </source>
</evidence>
<dbReference type="Pfam" id="PF14441">
    <property type="entry name" value="OTT_1508_deam"/>
    <property type="match status" value="1"/>
</dbReference>
<dbReference type="Proteomes" id="UP001141434">
    <property type="component" value="Unassembled WGS sequence"/>
</dbReference>
<sequence>MVKESTFAVFLHNIIRKVSRYKEAARLLYRIAKKFPLVRNIELHVANLPKEVFDRPHHPEYSPILSVVLCRLGKIDGKQYDVSQISRFLRIIQEAKIHAKIHAKIQLIAYCEIQDIPLFPRAIASSKDACFLCHAFIRSQGKMYISHSHGRLYPGWQLPMLLSFKMLEPRFNEVLLNYARQTVKTRHKGQVDARPYPNVSTLLPMLASASTMSSVHGSVRNNTERTTSVPSVSPGPGIMKFAVSDAGLLERKYLSVGSELLRCCVQTPSDPSTGTVNPTASSLFFSAGRLHLYFEIENSTLELAAQSRTYSNEIMTVDQTTMLSVGSLIVDVTKLEREMTYRLPADGTFCLIAHGDTVKIVCKR</sequence>
<dbReference type="OrthoDB" id="4851849at2759"/>
<dbReference type="GeneID" id="81391080"/>
<reference evidence="1" key="2">
    <citation type="journal article" date="2023" name="IMA Fungus">
        <title>Comparative genomic study of the Penicillium genus elucidates a diverse pangenome and 15 lateral gene transfer events.</title>
        <authorList>
            <person name="Petersen C."/>
            <person name="Sorensen T."/>
            <person name="Nielsen M.R."/>
            <person name="Sondergaard T.E."/>
            <person name="Sorensen J.L."/>
            <person name="Fitzpatrick D.A."/>
            <person name="Frisvad J.C."/>
            <person name="Nielsen K.L."/>
        </authorList>
    </citation>
    <scope>NUCLEOTIDE SEQUENCE</scope>
    <source>
        <strain evidence="1">IBT 34128</strain>
    </source>
</reference>
<organism evidence="1 2">
    <name type="scientific">Penicillium alfredii</name>
    <dbReference type="NCBI Taxonomy" id="1506179"/>
    <lineage>
        <taxon>Eukaryota</taxon>
        <taxon>Fungi</taxon>
        <taxon>Dikarya</taxon>
        <taxon>Ascomycota</taxon>
        <taxon>Pezizomycotina</taxon>
        <taxon>Eurotiomycetes</taxon>
        <taxon>Eurotiomycetidae</taxon>
        <taxon>Eurotiales</taxon>
        <taxon>Aspergillaceae</taxon>
        <taxon>Penicillium</taxon>
    </lineage>
</organism>
<dbReference type="EMBL" id="JAPMSZ010000002">
    <property type="protein sequence ID" value="KAJ5111700.1"/>
    <property type="molecule type" value="Genomic_DNA"/>
</dbReference>
<dbReference type="AlphaFoldDB" id="A0A9W9G3W5"/>
<reference evidence="1" key="1">
    <citation type="submission" date="2022-11" db="EMBL/GenBank/DDBJ databases">
        <authorList>
            <person name="Petersen C."/>
        </authorList>
    </citation>
    <scope>NUCLEOTIDE SEQUENCE</scope>
    <source>
        <strain evidence="1">IBT 34128</strain>
    </source>
</reference>
<keyword evidence="2" id="KW-1185">Reference proteome</keyword>